<reference evidence="2" key="1">
    <citation type="journal article" date="2014" name="Front. Microbiol.">
        <title>High frequency of phylogenetically diverse reductive dehalogenase-homologous genes in deep subseafloor sedimentary metagenomes.</title>
        <authorList>
            <person name="Kawai M."/>
            <person name="Futagami T."/>
            <person name="Toyoda A."/>
            <person name="Takaki Y."/>
            <person name="Nishi S."/>
            <person name="Hori S."/>
            <person name="Arai W."/>
            <person name="Tsubouchi T."/>
            <person name="Morono Y."/>
            <person name="Uchiyama I."/>
            <person name="Ito T."/>
            <person name="Fujiyama A."/>
            <person name="Inagaki F."/>
            <person name="Takami H."/>
        </authorList>
    </citation>
    <scope>NUCLEOTIDE SEQUENCE</scope>
    <source>
        <strain evidence="2">Expedition CK06-06</strain>
    </source>
</reference>
<dbReference type="AlphaFoldDB" id="X1FW48"/>
<organism evidence="2">
    <name type="scientific">marine sediment metagenome</name>
    <dbReference type="NCBI Taxonomy" id="412755"/>
    <lineage>
        <taxon>unclassified sequences</taxon>
        <taxon>metagenomes</taxon>
        <taxon>ecological metagenomes</taxon>
    </lineage>
</organism>
<evidence type="ECO:0000313" key="2">
    <source>
        <dbReference type="EMBL" id="GAH24968.1"/>
    </source>
</evidence>
<name>X1FW48_9ZZZZ</name>
<comment type="caution">
    <text evidence="2">The sequence shown here is derived from an EMBL/GenBank/DDBJ whole genome shotgun (WGS) entry which is preliminary data.</text>
</comment>
<accession>X1FW48</accession>
<gene>
    <name evidence="2" type="ORF">S03H2_00040</name>
</gene>
<keyword evidence="1" id="KW-1133">Transmembrane helix</keyword>
<evidence type="ECO:0000256" key="1">
    <source>
        <dbReference type="SAM" id="Phobius"/>
    </source>
</evidence>
<keyword evidence="1" id="KW-0812">Transmembrane</keyword>
<feature type="transmembrane region" description="Helical" evidence="1">
    <location>
        <begin position="123"/>
        <end position="140"/>
    </location>
</feature>
<keyword evidence="1" id="KW-0472">Membrane</keyword>
<sequence>MVLPLIPIAIAGLASGGGFGLGTWLSRGKKGTTEIHAEQEHYAPTITTTEAFAHYHPRLQFAPVSTYAYQGPTYIIDSPGAVSKKEQILDIVSKPIAEFGAIEYPMDIAGSERRGEGGEGVNMTHIAIIAVVGAVGIMALKGRKKK</sequence>
<dbReference type="EMBL" id="BARU01000003">
    <property type="protein sequence ID" value="GAH24968.1"/>
    <property type="molecule type" value="Genomic_DNA"/>
</dbReference>
<protein>
    <submittedName>
        <fullName evidence="2">Uncharacterized protein</fullName>
    </submittedName>
</protein>
<proteinExistence type="predicted"/>